<protein>
    <submittedName>
        <fullName evidence="1">Uncharacterized protein</fullName>
    </submittedName>
</protein>
<dbReference type="Ensembl" id="ENSCANT00000022905.1">
    <property type="protein sequence ID" value="ENSCANP00000006042.1"/>
    <property type="gene ID" value="ENSCANG00000020428.1"/>
</dbReference>
<keyword evidence="2" id="KW-1185">Reference proteome</keyword>
<reference evidence="1" key="2">
    <citation type="submission" date="2025-09" db="UniProtKB">
        <authorList>
            <consortium name="Ensembl"/>
        </authorList>
    </citation>
    <scope>IDENTIFICATION</scope>
</reference>
<reference evidence="1" key="1">
    <citation type="submission" date="2025-08" db="UniProtKB">
        <authorList>
            <consortium name="Ensembl"/>
        </authorList>
    </citation>
    <scope>IDENTIFICATION</scope>
</reference>
<proteinExistence type="predicted"/>
<sequence>MGSPGSQCRDVEPVTTVLTAGSLKQSTHPMALPRDSRGHSEVQAKMLTLLSNEMVSISANAPFSTSVICPVQLQDVVLAKHFDGIGNCKCMMILKRLRRICS</sequence>
<evidence type="ECO:0000313" key="2">
    <source>
        <dbReference type="Proteomes" id="UP000233080"/>
    </source>
</evidence>
<name>A0A2K5HNW8_COLAP</name>
<accession>A0A2K5HNW8</accession>
<dbReference type="OMA" id="NGIGNCK"/>
<evidence type="ECO:0000313" key="1">
    <source>
        <dbReference type="Ensembl" id="ENSCANP00000006042.1"/>
    </source>
</evidence>
<dbReference type="AlphaFoldDB" id="A0A2K5HNW8"/>
<organism evidence="1 2">
    <name type="scientific">Colobus angolensis palliatus</name>
    <name type="common">Peters' Angolan colobus</name>
    <dbReference type="NCBI Taxonomy" id="336983"/>
    <lineage>
        <taxon>Eukaryota</taxon>
        <taxon>Metazoa</taxon>
        <taxon>Chordata</taxon>
        <taxon>Craniata</taxon>
        <taxon>Vertebrata</taxon>
        <taxon>Euteleostomi</taxon>
        <taxon>Mammalia</taxon>
        <taxon>Eutheria</taxon>
        <taxon>Euarchontoglires</taxon>
        <taxon>Primates</taxon>
        <taxon>Haplorrhini</taxon>
        <taxon>Catarrhini</taxon>
        <taxon>Cercopithecidae</taxon>
        <taxon>Colobinae</taxon>
        <taxon>Colobus</taxon>
    </lineage>
</organism>
<dbReference type="Proteomes" id="UP000233080">
    <property type="component" value="Unassembled WGS sequence"/>
</dbReference>